<dbReference type="InParanoid" id="A0A200QSW5"/>
<comment type="caution">
    <text evidence="5">The sequence shown here is derived from an EMBL/GenBank/DDBJ whole genome shotgun (WGS) entry which is preliminary data.</text>
</comment>
<dbReference type="GO" id="GO:0032259">
    <property type="term" value="P:methylation"/>
    <property type="evidence" value="ECO:0007669"/>
    <property type="project" value="UniProtKB-KW"/>
</dbReference>
<dbReference type="OrthoDB" id="411785at2759"/>
<evidence type="ECO:0000259" key="4">
    <source>
        <dbReference type="Pfam" id="PF08241"/>
    </source>
</evidence>
<evidence type="ECO:0000313" key="5">
    <source>
        <dbReference type="EMBL" id="OVA13545.1"/>
    </source>
</evidence>
<dbReference type="Proteomes" id="UP000195402">
    <property type="component" value="Unassembled WGS sequence"/>
</dbReference>
<proteinExistence type="inferred from homology"/>
<dbReference type="EMBL" id="MVGT01001110">
    <property type="protein sequence ID" value="OVA13545.1"/>
    <property type="molecule type" value="Genomic_DNA"/>
</dbReference>
<dbReference type="CDD" id="cd02440">
    <property type="entry name" value="AdoMet_MTases"/>
    <property type="match status" value="1"/>
</dbReference>
<dbReference type="InterPro" id="IPR029063">
    <property type="entry name" value="SAM-dependent_MTases_sf"/>
</dbReference>
<keyword evidence="3 5" id="KW-0808">Transferase</keyword>
<comment type="similarity">
    <text evidence="1">Belongs to the methyltransferase superfamily.</text>
</comment>
<dbReference type="PANTHER" id="PTHR12176:SF79">
    <property type="entry name" value="METHYLTRANSFERASE TYPE 11 DOMAIN-CONTAINING PROTEIN"/>
    <property type="match status" value="1"/>
</dbReference>
<accession>A0A200QSW5</accession>
<dbReference type="InterPro" id="IPR013216">
    <property type="entry name" value="Methyltransf_11"/>
</dbReference>
<sequence>MTLGTTTQAYGEPSYWDNRYAQDTGPFDWYQKYPALAPLLHLYVPPQNRILVVGCGNAALSEGMEKDGYQDIFNIDISSVVIEAMQKKYQDFPALKYIKMDVRDMGGFESGYFDAVIDKGTALSQSLLYSGCFLLVSIQKFQMFIGWRFLLVGVTVRGLKKPIISIANFSFLFFLWCSMSPGTLDSIMCGHNSQENAAKMLEEVGRVLKDKGVYILKLIHRAWIKGFV</sequence>
<reference evidence="5 6" key="1">
    <citation type="journal article" date="2017" name="Mol. Plant">
        <title>The Genome of Medicinal Plant Macleaya cordata Provides New Insights into Benzylisoquinoline Alkaloids Metabolism.</title>
        <authorList>
            <person name="Liu X."/>
            <person name="Liu Y."/>
            <person name="Huang P."/>
            <person name="Ma Y."/>
            <person name="Qing Z."/>
            <person name="Tang Q."/>
            <person name="Cao H."/>
            <person name="Cheng P."/>
            <person name="Zheng Y."/>
            <person name="Yuan Z."/>
            <person name="Zhou Y."/>
            <person name="Liu J."/>
            <person name="Tang Z."/>
            <person name="Zhuo Y."/>
            <person name="Zhang Y."/>
            <person name="Yu L."/>
            <person name="Huang J."/>
            <person name="Yang P."/>
            <person name="Peng Q."/>
            <person name="Zhang J."/>
            <person name="Jiang W."/>
            <person name="Zhang Z."/>
            <person name="Lin K."/>
            <person name="Ro D.K."/>
            <person name="Chen X."/>
            <person name="Xiong X."/>
            <person name="Shang Y."/>
            <person name="Huang S."/>
            <person name="Zeng J."/>
        </authorList>
    </citation>
    <scope>NUCLEOTIDE SEQUENCE [LARGE SCALE GENOMIC DNA]</scope>
    <source>
        <strain evidence="6">cv. BLH2017</strain>
        <tissue evidence="5">Root</tissue>
    </source>
</reference>
<organism evidence="5 6">
    <name type="scientific">Macleaya cordata</name>
    <name type="common">Five-seeded plume-poppy</name>
    <name type="synonym">Bocconia cordata</name>
    <dbReference type="NCBI Taxonomy" id="56857"/>
    <lineage>
        <taxon>Eukaryota</taxon>
        <taxon>Viridiplantae</taxon>
        <taxon>Streptophyta</taxon>
        <taxon>Embryophyta</taxon>
        <taxon>Tracheophyta</taxon>
        <taxon>Spermatophyta</taxon>
        <taxon>Magnoliopsida</taxon>
        <taxon>Ranunculales</taxon>
        <taxon>Papaveraceae</taxon>
        <taxon>Papaveroideae</taxon>
        <taxon>Macleaya</taxon>
    </lineage>
</organism>
<dbReference type="InterPro" id="IPR051419">
    <property type="entry name" value="Lys/N-term_MeTrsfase_sf"/>
</dbReference>
<dbReference type="OMA" id="SELYCIQ"/>
<name>A0A200QSW5_MACCD</name>
<dbReference type="Gene3D" id="3.40.50.150">
    <property type="entry name" value="Vaccinia Virus protein VP39"/>
    <property type="match status" value="2"/>
</dbReference>
<gene>
    <name evidence="5" type="ORF">BVC80_379g76</name>
</gene>
<dbReference type="GO" id="GO:0008757">
    <property type="term" value="F:S-adenosylmethionine-dependent methyltransferase activity"/>
    <property type="evidence" value="ECO:0007669"/>
    <property type="project" value="InterPro"/>
</dbReference>
<dbReference type="PANTHER" id="PTHR12176">
    <property type="entry name" value="SAM-DEPENDENT METHYLTRANSFERASE SUPERFAMILY PROTEIN"/>
    <property type="match status" value="1"/>
</dbReference>
<feature type="domain" description="Methyltransferase type 11" evidence="4">
    <location>
        <begin position="51"/>
        <end position="117"/>
    </location>
</feature>
<evidence type="ECO:0000256" key="2">
    <source>
        <dbReference type="ARBA" id="ARBA00022603"/>
    </source>
</evidence>
<evidence type="ECO:0000313" key="6">
    <source>
        <dbReference type="Proteomes" id="UP000195402"/>
    </source>
</evidence>
<evidence type="ECO:0000256" key="1">
    <source>
        <dbReference type="ARBA" id="ARBA00008361"/>
    </source>
</evidence>
<evidence type="ECO:0000256" key="3">
    <source>
        <dbReference type="ARBA" id="ARBA00022679"/>
    </source>
</evidence>
<keyword evidence="6" id="KW-1185">Reference proteome</keyword>
<dbReference type="AlphaFoldDB" id="A0A200QSW5"/>
<protein>
    <submittedName>
        <fullName evidence="5">Methyltransferase domain</fullName>
    </submittedName>
</protein>
<keyword evidence="2 5" id="KW-0489">Methyltransferase</keyword>
<dbReference type="Pfam" id="PF08241">
    <property type="entry name" value="Methyltransf_11"/>
    <property type="match status" value="1"/>
</dbReference>
<dbReference type="SUPFAM" id="SSF53335">
    <property type="entry name" value="S-adenosyl-L-methionine-dependent methyltransferases"/>
    <property type="match status" value="1"/>
</dbReference>